<dbReference type="AlphaFoldDB" id="A0A852VE19"/>
<evidence type="ECO:0000313" key="2">
    <source>
        <dbReference type="EMBL" id="NYF44415.1"/>
    </source>
</evidence>
<dbReference type="Proteomes" id="UP000576393">
    <property type="component" value="Unassembled WGS sequence"/>
</dbReference>
<comment type="caution">
    <text evidence="2">The sequence shown here is derived from an EMBL/GenBank/DDBJ whole genome shotgun (WGS) entry which is preliminary data.</text>
</comment>
<keyword evidence="3" id="KW-1185">Reference proteome</keyword>
<organism evidence="2 3">
    <name type="scientific">Streptosporangium sandarakinum</name>
    <dbReference type="NCBI Taxonomy" id="1260955"/>
    <lineage>
        <taxon>Bacteria</taxon>
        <taxon>Bacillati</taxon>
        <taxon>Actinomycetota</taxon>
        <taxon>Actinomycetes</taxon>
        <taxon>Streptosporangiales</taxon>
        <taxon>Streptosporangiaceae</taxon>
        <taxon>Streptosporangium</taxon>
    </lineage>
</organism>
<sequence length="67" mass="6764">MPGGSAGKIAAARAHPAHNHSSPRPHPLPAVRAASAAVPTANPSRPTVTSQPYGRLTYLLIVSSTGS</sequence>
<gene>
    <name evidence="2" type="ORF">HDA43_006642</name>
</gene>
<evidence type="ECO:0000256" key="1">
    <source>
        <dbReference type="SAM" id="MobiDB-lite"/>
    </source>
</evidence>
<protein>
    <submittedName>
        <fullName evidence="2">Uncharacterized protein</fullName>
    </submittedName>
</protein>
<dbReference type="EMBL" id="JACCCO010000003">
    <property type="protein sequence ID" value="NYF44415.1"/>
    <property type="molecule type" value="Genomic_DNA"/>
</dbReference>
<evidence type="ECO:0000313" key="3">
    <source>
        <dbReference type="Proteomes" id="UP000576393"/>
    </source>
</evidence>
<proteinExistence type="predicted"/>
<feature type="compositionally biased region" description="Low complexity" evidence="1">
    <location>
        <begin position="29"/>
        <end position="43"/>
    </location>
</feature>
<accession>A0A852VE19</accession>
<reference evidence="2 3" key="1">
    <citation type="submission" date="2020-07" db="EMBL/GenBank/DDBJ databases">
        <title>Sequencing the genomes of 1000 actinobacteria strains.</title>
        <authorList>
            <person name="Klenk H.-P."/>
        </authorList>
    </citation>
    <scope>NUCLEOTIDE SEQUENCE [LARGE SCALE GENOMIC DNA]</scope>
    <source>
        <strain evidence="2 3">DSM 45763</strain>
    </source>
</reference>
<feature type="region of interest" description="Disordered" evidence="1">
    <location>
        <begin position="1"/>
        <end position="52"/>
    </location>
</feature>
<name>A0A852VE19_9ACTN</name>